<keyword evidence="1 3" id="KW-0853">WD repeat</keyword>
<dbReference type="Pfam" id="PF24883">
    <property type="entry name" value="NPHP3_N"/>
    <property type="match status" value="1"/>
</dbReference>
<organism evidence="5 6">
    <name type="scientific">Collybiopsis luxurians FD-317 M1</name>
    <dbReference type="NCBI Taxonomy" id="944289"/>
    <lineage>
        <taxon>Eukaryota</taxon>
        <taxon>Fungi</taxon>
        <taxon>Dikarya</taxon>
        <taxon>Basidiomycota</taxon>
        <taxon>Agaricomycotina</taxon>
        <taxon>Agaricomycetes</taxon>
        <taxon>Agaricomycetidae</taxon>
        <taxon>Agaricales</taxon>
        <taxon>Marasmiineae</taxon>
        <taxon>Omphalotaceae</taxon>
        <taxon>Collybiopsis</taxon>
        <taxon>Collybiopsis luxurians</taxon>
    </lineage>
</organism>
<reference evidence="5 6" key="1">
    <citation type="submission" date="2014-04" db="EMBL/GenBank/DDBJ databases">
        <title>Evolutionary Origins and Diversification of the Mycorrhizal Mutualists.</title>
        <authorList>
            <consortium name="DOE Joint Genome Institute"/>
            <consortium name="Mycorrhizal Genomics Consortium"/>
            <person name="Kohler A."/>
            <person name="Kuo A."/>
            <person name="Nagy L.G."/>
            <person name="Floudas D."/>
            <person name="Copeland A."/>
            <person name="Barry K.W."/>
            <person name="Cichocki N."/>
            <person name="Veneault-Fourrey C."/>
            <person name="LaButti K."/>
            <person name="Lindquist E.A."/>
            <person name="Lipzen A."/>
            <person name="Lundell T."/>
            <person name="Morin E."/>
            <person name="Murat C."/>
            <person name="Riley R."/>
            <person name="Ohm R."/>
            <person name="Sun H."/>
            <person name="Tunlid A."/>
            <person name="Henrissat B."/>
            <person name="Grigoriev I.V."/>
            <person name="Hibbett D.S."/>
            <person name="Martin F."/>
        </authorList>
    </citation>
    <scope>NUCLEOTIDE SEQUENCE [LARGE SCALE GENOMIC DNA]</scope>
    <source>
        <strain evidence="5 6">FD-317 M1</strain>
    </source>
</reference>
<feature type="repeat" description="WD" evidence="3">
    <location>
        <begin position="781"/>
        <end position="822"/>
    </location>
</feature>
<dbReference type="Gene3D" id="3.40.50.300">
    <property type="entry name" value="P-loop containing nucleotide triphosphate hydrolases"/>
    <property type="match status" value="1"/>
</dbReference>
<dbReference type="InterPro" id="IPR007111">
    <property type="entry name" value="NACHT_NTPase"/>
</dbReference>
<dbReference type="SUPFAM" id="SSF50998">
    <property type="entry name" value="Quinoprotein alcohol dehydrogenase-like"/>
    <property type="match status" value="1"/>
</dbReference>
<feature type="repeat" description="WD" evidence="3">
    <location>
        <begin position="695"/>
        <end position="736"/>
    </location>
</feature>
<dbReference type="InterPro" id="IPR036322">
    <property type="entry name" value="WD40_repeat_dom_sf"/>
</dbReference>
<name>A0A0D0BW33_9AGAR</name>
<evidence type="ECO:0000259" key="4">
    <source>
        <dbReference type="PROSITE" id="PS50837"/>
    </source>
</evidence>
<feature type="repeat" description="WD" evidence="3">
    <location>
        <begin position="1039"/>
        <end position="1080"/>
    </location>
</feature>
<proteinExistence type="predicted"/>
<dbReference type="InterPro" id="IPR011047">
    <property type="entry name" value="Quinoprotein_ADH-like_sf"/>
</dbReference>
<evidence type="ECO:0000256" key="2">
    <source>
        <dbReference type="ARBA" id="ARBA00022737"/>
    </source>
</evidence>
<dbReference type="AlphaFoldDB" id="A0A0D0BW33"/>
<feature type="repeat" description="WD" evidence="3">
    <location>
        <begin position="609"/>
        <end position="650"/>
    </location>
</feature>
<dbReference type="SUPFAM" id="SSF50978">
    <property type="entry name" value="WD40 repeat-like"/>
    <property type="match status" value="2"/>
</dbReference>
<keyword evidence="6" id="KW-1185">Reference proteome</keyword>
<feature type="repeat" description="WD" evidence="3">
    <location>
        <begin position="573"/>
        <end position="607"/>
    </location>
</feature>
<dbReference type="InterPro" id="IPR019775">
    <property type="entry name" value="WD40_repeat_CS"/>
</dbReference>
<feature type="domain" description="NACHT" evidence="4">
    <location>
        <begin position="37"/>
        <end position="185"/>
    </location>
</feature>
<dbReference type="EMBL" id="KN835027">
    <property type="protein sequence ID" value="KIK49767.1"/>
    <property type="molecule type" value="Genomic_DNA"/>
</dbReference>
<evidence type="ECO:0000256" key="1">
    <source>
        <dbReference type="ARBA" id="ARBA00022574"/>
    </source>
</evidence>
<feature type="non-terminal residue" evidence="5">
    <location>
        <position position="1230"/>
    </location>
</feature>
<evidence type="ECO:0000313" key="6">
    <source>
        <dbReference type="Proteomes" id="UP000053593"/>
    </source>
</evidence>
<keyword evidence="2" id="KW-0677">Repeat</keyword>
<gene>
    <name evidence="5" type="ORF">GYMLUDRAFT_183721</name>
</gene>
<dbReference type="PROSITE" id="PS50837">
    <property type="entry name" value="NACHT"/>
    <property type="match status" value="1"/>
</dbReference>
<dbReference type="OrthoDB" id="538223at2759"/>
<dbReference type="PROSITE" id="PS00678">
    <property type="entry name" value="WD_REPEATS_1"/>
    <property type="match status" value="11"/>
</dbReference>
<dbReference type="PANTHER" id="PTHR19848:SF8">
    <property type="entry name" value="F-BOX AND WD REPEAT DOMAIN CONTAINING 7"/>
    <property type="match status" value="1"/>
</dbReference>
<dbReference type="PRINTS" id="PR00320">
    <property type="entry name" value="GPROTEINBRPT"/>
</dbReference>
<dbReference type="PANTHER" id="PTHR19848">
    <property type="entry name" value="WD40 REPEAT PROTEIN"/>
    <property type="match status" value="1"/>
</dbReference>
<dbReference type="PROSITE" id="PS50082">
    <property type="entry name" value="WD_REPEATS_2"/>
    <property type="match status" value="14"/>
</dbReference>
<dbReference type="Pfam" id="PF00400">
    <property type="entry name" value="WD40"/>
    <property type="match status" value="14"/>
</dbReference>
<dbReference type="InterPro" id="IPR027417">
    <property type="entry name" value="P-loop_NTPase"/>
</dbReference>
<feature type="repeat" description="WD" evidence="3">
    <location>
        <begin position="996"/>
        <end position="1037"/>
    </location>
</feature>
<sequence length="1230" mass="135392">SDADVGAKHARKPCHASTRVKIMEDIEKWASDPNSTSGYWICGVAGTGKSSIAMSICKSLKTKGTLAASFFCSRQIPGCNEYQLIIPTLAYQLASYSRRFAVALKGALVRYPDIASKMPEEQVVRLLINPWQELINNDEINMELPVLVVDALDECEDIENALGPLIDGIQGKRLPRMKFLLTSRPKHAIEQLMHSHLSLGEIAEVKEFILHQVEETAVREDIQKYLKSELDNVALTEEQVKRLSILSGKLFIYAATVVKLVKNVKAPTSQKTRLATFLNQRNNPADLDQLYMQIMQEVIPNHLTQDEQEQRWKILHTLISVGKSLSCKAIAELLLLEKDIVEELVTELHAVCYISEVNQAIYTFHLSFPEFITNSQSIRRLYDSNAQHLYLSQICFKKLEGLRFNICELPSSFMADVEVEGMDEKIRENIGETLEYCCQYWGDHLKLVKPINTLIPRLASFLQEKGVFWIEAMSLMKALPRCGEILNVVLQVYLNTLKVMEVKNLLLDLQNLVTLFGSSGVNGMTPHLYLSIIPFWKQRSELKVNIKKVVEIEQQVVQGSGALIAVLNGVTAVNSAAFSSDGTRIVSGADDRTVRIWDATTGTQIGNPLHGHDDSVWSVAFSPDGTRIVSGSSDRTVRIWDATTGAQIGHALHGHDDYVWSVAFSPDGTRIVSGSDDRTVRIWDATTGTQIGDPLQGHDHYILSVAFSPDGTRIVSGSWDRTVRIWDATMGTQIGDPLHGHGDSVQSVAFSPDGTRIVSGSSDRTVRIWDATNGTQIGDPLHGHNDYVQSVAFSPDGTRIVSGSDDRTVRIWDGTTGTQICDPLHGHDDDVWSVAFSPDGTRIVSGSEDRTVRIWDATNGTQIDSPLHGHDNYIQSIAISPDGTQIGSGSWDRTVRIWDATTGTQIGDPLHGHDDSVQSVAFSPDGSKIVSGSLDRTVRIWDVTTRTQIGDPLHGHDHSVHSATFSPDGTRIVSGSSDMTVRLWDATNGTQIGDPLHGHEDSVLSATFSPDGTRIVSGSNDGTVRIWDATTGTQIGHPLHGHAHYVLSVALSPDGTRIASGSRDRTVRIWDATNGMPIGDPLLGHNHSVWSVAFSPDGTRIVSGSSDMTVRLWNATNGTQIGDPFYGHEDSVLSVAFSPDESRIVSGSNDRTVRIWDACATNDIQIGDPLHVHEDSVLSVAFPSDETRIVSEFTDNAQRICDSATNYHNTDKTLLHIFHCKLLQSLYILL</sequence>
<feature type="repeat" description="WD" evidence="3">
    <location>
        <begin position="867"/>
        <end position="908"/>
    </location>
</feature>
<dbReference type="CDD" id="cd00200">
    <property type="entry name" value="WD40"/>
    <property type="match status" value="3"/>
</dbReference>
<dbReference type="SUPFAM" id="SSF52540">
    <property type="entry name" value="P-loop containing nucleoside triphosphate hydrolases"/>
    <property type="match status" value="1"/>
</dbReference>
<dbReference type="Gene3D" id="2.130.10.10">
    <property type="entry name" value="YVTN repeat-like/Quinoprotein amine dehydrogenase"/>
    <property type="match status" value="7"/>
</dbReference>
<dbReference type="InterPro" id="IPR020472">
    <property type="entry name" value="WD40_PAC1"/>
</dbReference>
<dbReference type="HOGENOM" id="CLU_000288_6_3_1"/>
<dbReference type="InterPro" id="IPR001680">
    <property type="entry name" value="WD40_rpt"/>
</dbReference>
<feature type="repeat" description="WD" evidence="3">
    <location>
        <begin position="1082"/>
        <end position="1123"/>
    </location>
</feature>
<accession>A0A0D0BW33</accession>
<dbReference type="InterPro" id="IPR015943">
    <property type="entry name" value="WD40/YVTN_repeat-like_dom_sf"/>
</dbReference>
<feature type="repeat" description="WD" evidence="3">
    <location>
        <begin position="652"/>
        <end position="693"/>
    </location>
</feature>
<protein>
    <recommendedName>
        <fullName evidence="4">NACHT domain-containing protein</fullName>
    </recommendedName>
</protein>
<feature type="repeat" description="WD" evidence="3">
    <location>
        <begin position="738"/>
        <end position="779"/>
    </location>
</feature>
<dbReference type="InterPro" id="IPR056884">
    <property type="entry name" value="NPHP3-like_N"/>
</dbReference>
<dbReference type="PROSITE" id="PS50294">
    <property type="entry name" value="WD_REPEATS_REGION"/>
    <property type="match status" value="14"/>
</dbReference>
<dbReference type="Proteomes" id="UP000053593">
    <property type="component" value="Unassembled WGS sequence"/>
</dbReference>
<dbReference type="SMART" id="SM00320">
    <property type="entry name" value="WD40"/>
    <property type="match status" value="15"/>
</dbReference>
<feature type="repeat" description="WD" evidence="3">
    <location>
        <begin position="824"/>
        <end position="865"/>
    </location>
</feature>
<evidence type="ECO:0000256" key="3">
    <source>
        <dbReference type="PROSITE-ProRule" id="PRU00221"/>
    </source>
</evidence>
<feature type="repeat" description="WD" evidence="3">
    <location>
        <begin position="953"/>
        <end position="994"/>
    </location>
</feature>
<evidence type="ECO:0000313" key="5">
    <source>
        <dbReference type="EMBL" id="KIK49767.1"/>
    </source>
</evidence>
<feature type="repeat" description="WD" evidence="3">
    <location>
        <begin position="910"/>
        <end position="951"/>
    </location>
</feature>
<feature type="repeat" description="WD" evidence="3">
    <location>
        <begin position="1125"/>
        <end position="1157"/>
    </location>
</feature>